<evidence type="ECO:0000313" key="2">
    <source>
        <dbReference type="Proteomes" id="UP000178606"/>
    </source>
</evidence>
<evidence type="ECO:0000313" key="1">
    <source>
        <dbReference type="EMBL" id="OGG53584.1"/>
    </source>
</evidence>
<comment type="caution">
    <text evidence="1">The sequence shown here is derived from an EMBL/GenBank/DDBJ whole genome shotgun (WGS) entry which is preliminary data.</text>
</comment>
<accession>A0A1F6CWP7</accession>
<name>A0A1F6CWP7_HANXR</name>
<gene>
    <name evidence="1" type="ORF">A3F84_02695</name>
</gene>
<dbReference type="AlphaFoldDB" id="A0A1F6CWP7"/>
<sequence>MRKRILVALIVAVVIAGLAAGLSVRAAIKGVPRLFERNAELKARGYYMGEFEFKMLGVLYYLNEGRYVKAYTTLRRISKEMETMQGLARMPEGASPEKLMAFLLERQDPTTGAFMDPGYPFFTYIAPTLNVVDALEGLARQTGQPLRLKHPLRFLEEIRTPEQLRAYLGPLLYIQETWAGMGGPGPYVSGVSELATPDELERNGLYRFSDEWKDALRQWFYETQDPATGFWGVRIGNADRWRQRPDISSTYHILKLVLDEWGENRSARYPLRHAGTLARSLLKSLDAPIPDDPVEQHEWGLGQSQGATMITRYLWSHLSRPEQEQVRRAMRTWLTLRYRLFRPADGGFAMYTSAAQADVDGTANALGVLRATGSLLGTRERDRLWGKAITAAPELVRTEVRRWEDAALPVSAEANSVRIYKDAPPAGDTYDDADLVQIIYLKDSPILDVMDLRQRVAGFIAAGGQGFGNWTSKEGLRDRPLDLRREIRAIPVSHDGLDLARIARDHPDARRFYAIGYDLFQAPVFRAEFVKVGL</sequence>
<reference evidence="1 2" key="1">
    <citation type="journal article" date="2016" name="Nat. Commun.">
        <title>Thousands of microbial genomes shed light on interconnected biogeochemical processes in an aquifer system.</title>
        <authorList>
            <person name="Anantharaman K."/>
            <person name="Brown C.T."/>
            <person name="Hug L.A."/>
            <person name="Sharon I."/>
            <person name="Castelle C.J."/>
            <person name="Probst A.J."/>
            <person name="Thomas B.C."/>
            <person name="Singh A."/>
            <person name="Wilkins M.J."/>
            <person name="Karaoz U."/>
            <person name="Brodie E.L."/>
            <person name="Williams K.H."/>
            <person name="Hubbard S.S."/>
            <person name="Banfield J.F."/>
        </authorList>
    </citation>
    <scope>NUCLEOTIDE SEQUENCE [LARGE SCALE GENOMIC DNA]</scope>
    <source>
        <strain evidence="2">RIFCSPLOWO2_12_FULL_64_10</strain>
    </source>
</reference>
<dbReference type="Proteomes" id="UP000178606">
    <property type="component" value="Unassembled WGS sequence"/>
</dbReference>
<dbReference type="EMBL" id="MFKF01000118">
    <property type="protein sequence ID" value="OGG53584.1"/>
    <property type="molecule type" value="Genomic_DNA"/>
</dbReference>
<protein>
    <submittedName>
        <fullName evidence="1">Uncharacterized protein</fullName>
    </submittedName>
</protein>
<organism evidence="1 2">
    <name type="scientific">Handelsmanbacteria sp. (strain RIFCSPLOWO2_12_FULL_64_10)</name>
    <dbReference type="NCBI Taxonomy" id="1817868"/>
    <lineage>
        <taxon>Bacteria</taxon>
        <taxon>Candidatus Handelsmaniibacteriota</taxon>
    </lineage>
</organism>
<proteinExistence type="predicted"/>